<dbReference type="SUPFAM" id="SSF53474">
    <property type="entry name" value="alpha/beta-Hydrolases"/>
    <property type="match status" value="1"/>
</dbReference>
<accession>A0A543IY61</accession>
<dbReference type="InterPro" id="IPR029058">
    <property type="entry name" value="AB_hydrolase_fold"/>
</dbReference>
<dbReference type="EMBL" id="VFPQ01000001">
    <property type="protein sequence ID" value="TQM75515.1"/>
    <property type="molecule type" value="Genomic_DNA"/>
</dbReference>
<feature type="domain" description="AB hydrolase-1" evidence="1">
    <location>
        <begin position="52"/>
        <end position="128"/>
    </location>
</feature>
<dbReference type="InterPro" id="IPR000073">
    <property type="entry name" value="AB_hydrolase_1"/>
</dbReference>
<keyword evidence="3" id="KW-1185">Reference proteome</keyword>
<dbReference type="RefSeq" id="WP_142259518.1">
    <property type="nucleotide sequence ID" value="NZ_BMPV01000001.1"/>
</dbReference>
<protein>
    <submittedName>
        <fullName evidence="2">Pimeloyl-ACP methyl ester carboxylesterase</fullName>
    </submittedName>
</protein>
<dbReference type="Proteomes" id="UP000319213">
    <property type="component" value="Unassembled WGS sequence"/>
</dbReference>
<name>A0A543IY61_9ACTN</name>
<proteinExistence type="predicted"/>
<gene>
    <name evidence="2" type="ORF">FHX40_2225</name>
</gene>
<comment type="caution">
    <text evidence="2">The sequence shown here is derived from an EMBL/GenBank/DDBJ whole genome shotgun (WGS) entry which is preliminary data.</text>
</comment>
<dbReference type="Pfam" id="PF00561">
    <property type="entry name" value="Abhydrolase_1"/>
    <property type="match status" value="1"/>
</dbReference>
<evidence type="ECO:0000313" key="3">
    <source>
        <dbReference type="Proteomes" id="UP000319213"/>
    </source>
</evidence>
<evidence type="ECO:0000313" key="2">
    <source>
        <dbReference type="EMBL" id="TQM75515.1"/>
    </source>
</evidence>
<evidence type="ECO:0000259" key="1">
    <source>
        <dbReference type="Pfam" id="PF00561"/>
    </source>
</evidence>
<organism evidence="2 3">
    <name type="scientific">Thermopolyspora flexuosa</name>
    <dbReference type="NCBI Taxonomy" id="103836"/>
    <lineage>
        <taxon>Bacteria</taxon>
        <taxon>Bacillati</taxon>
        <taxon>Actinomycetota</taxon>
        <taxon>Actinomycetes</taxon>
        <taxon>Streptosporangiales</taxon>
        <taxon>Streptosporangiaceae</taxon>
        <taxon>Thermopolyspora</taxon>
    </lineage>
</organism>
<reference evidence="2 3" key="1">
    <citation type="submission" date="2019-06" db="EMBL/GenBank/DDBJ databases">
        <title>Sequencing the genomes of 1000 actinobacteria strains.</title>
        <authorList>
            <person name="Klenk H.-P."/>
        </authorList>
    </citation>
    <scope>NUCLEOTIDE SEQUENCE [LARGE SCALE GENOMIC DNA]</scope>
    <source>
        <strain evidence="2 3">DSM 43186</strain>
    </source>
</reference>
<sequence>MTEPKTHTLEVPGAVLQYDVREGAGDGEPPLLMIGSPMDATGFVSLAARFPERTVVTYDPRGTGRSARTDATVPSPPIHADDLSRVIAAVGGGPVDVFASSGGAVNALALAAHHPGAVRTVVAHEPPLLTLLPDRERALAAVGHIRRVYERDGLGAGMACFIALTSIQGEIPADFAELPMPDPAAFGFPPGDDGSRDDPLLGQNLITCTHYEPDFEALRAAPARVVFGVGVESAGQLTYRAAVAAAERLGAEPVEFPGGHAGFLGGEYGVQGDPDGFAAVLRRVLGQG</sequence>
<dbReference type="OrthoDB" id="3210164at2"/>
<dbReference type="Gene3D" id="3.40.50.1820">
    <property type="entry name" value="alpha/beta hydrolase"/>
    <property type="match status" value="1"/>
</dbReference>
<dbReference type="AlphaFoldDB" id="A0A543IY61"/>
<dbReference type="GO" id="GO:0003824">
    <property type="term" value="F:catalytic activity"/>
    <property type="evidence" value="ECO:0007669"/>
    <property type="project" value="UniProtKB-ARBA"/>
</dbReference>